<organism evidence="5 6">
    <name type="scientific">Candidatus Portnoybacteria bacterium CG03_land_8_20_14_0_80_41_10</name>
    <dbReference type="NCBI Taxonomy" id="1974808"/>
    <lineage>
        <taxon>Bacteria</taxon>
        <taxon>Candidatus Portnoyibacteriota</taxon>
    </lineage>
</organism>
<dbReference type="GO" id="GO:0046872">
    <property type="term" value="F:metal ion binding"/>
    <property type="evidence" value="ECO:0007669"/>
    <property type="project" value="UniProtKB-KW"/>
</dbReference>
<evidence type="ECO:0000259" key="4">
    <source>
        <dbReference type="PROSITE" id="PS51379"/>
    </source>
</evidence>
<evidence type="ECO:0000256" key="1">
    <source>
        <dbReference type="ARBA" id="ARBA00022723"/>
    </source>
</evidence>
<dbReference type="InterPro" id="IPR027417">
    <property type="entry name" value="P-loop_NTPase"/>
</dbReference>
<comment type="caution">
    <text evidence="5">The sequence shown here is derived from an EMBL/GenBank/DDBJ whole genome shotgun (WGS) entry which is preliminary data.</text>
</comment>
<feature type="domain" description="4Fe-4S ferredoxin-type" evidence="4">
    <location>
        <begin position="76"/>
        <end position="105"/>
    </location>
</feature>
<evidence type="ECO:0000256" key="2">
    <source>
        <dbReference type="ARBA" id="ARBA00023004"/>
    </source>
</evidence>
<proteinExistence type="predicted"/>
<feature type="domain" description="4Fe-4S ferredoxin-type" evidence="4">
    <location>
        <begin position="106"/>
        <end position="134"/>
    </location>
</feature>
<accession>A0A2M7BUG5</accession>
<dbReference type="Gene3D" id="3.40.50.300">
    <property type="entry name" value="P-loop containing nucleotide triphosphate hydrolases"/>
    <property type="match status" value="1"/>
</dbReference>
<dbReference type="InterPro" id="IPR017900">
    <property type="entry name" value="4Fe4S_Fe_S_CS"/>
</dbReference>
<dbReference type="PROSITE" id="PS00198">
    <property type="entry name" value="4FE4S_FER_1"/>
    <property type="match status" value="2"/>
</dbReference>
<dbReference type="PROSITE" id="PS51379">
    <property type="entry name" value="4FE4S_FER_2"/>
    <property type="match status" value="2"/>
</dbReference>
<sequence>MISKSSMKDKQFKLVISSGKGGVGKSMLASALAMLFAKKEKIVAVDADVDAPNLAIWLNEVSDENVQFSQKISNSFKAVIDENKCNGCGQCVEKCPFGAIKIKNGRAKINPFLCEGCGVCQIICPQKAVDLKPVENGQIKVIKTNYGFPLVIGQLFPGETGSGKIVTEIKKQAEEISQAELMLIDSAPGTGCPVIASLRDAHLAVLITEPTLSGFSDLKRILELVEHFQIPFKIVVNKWDINRPLTKKMEKEFKDNFLGKISYDQGIFKAIANLKPILKTKLKAKKEIKEIFKQLYAQTV</sequence>
<reference evidence="6" key="1">
    <citation type="submission" date="2017-09" db="EMBL/GenBank/DDBJ databases">
        <title>Depth-based differentiation of microbial function through sediment-hosted aquifers and enrichment of novel symbionts in the deep terrestrial subsurface.</title>
        <authorList>
            <person name="Probst A.J."/>
            <person name="Ladd B."/>
            <person name="Jarett J.K."/>
            <person name="Geller-Mcgrath D.E."/>
            <person name="Sieber C.M.K."/>
            <person name="Emerson J.B."/>
            <person name="Anantharaman K."/>
            <person name="Thomas B.C."/>
            <person name="Malmstrom R."/>
            <person name="Stieglmeier M."/>
            <person name="Klingl A."/>
            <person name="Woyke T."/>
            <person name="Ryan C.M."/>
            <person name="Banfield J.F."/>
        </authorList>
    </citation>
    <scope>NUCLEOTIDE SEQUENCE [LARGE SCALE GENOMIC DNA]</scope>
</reference>
<dbReference type="AlphaFoldDB" id="A0A2M7BUG5"/>
<keyword evidence="3" id="KW-0411">Iron-sulfur</keyword>
<dbReference type="Pfam" id="PF00037">
    <property type="entry name" value="Fer4"/>
    <property type="match status" value="1"/>
</dbReference>
<dbReference type="CDD" id="cd03110">
    <property type="entry name" value="SIMIBI_bact_arch"/>
    <property type="match status" value="1"/>
</dbReference>
<dbReference type="PANTHER" id="PTHR43534:SF1">
    <property type="entry name" value="4FE-4S CLUSTER CONTAINING PARA FAMILY ATPASE PROTEIN"/>
    <property type="match status" value="1"/>
</dbReference>
<dbReference type="InterPro" id="IPR017896">
    <property type="entry name" value="4Fe4S_Fe-S-bd"/>
</dbReference>
<dbReference type="Gene3D" id="3.30.70.20">
    <property type="match status" value="1"/>
</dbReference>
<evidence type="ECO:0000313" key="5">
    <source>
        <dbReference type="EMBL" id="PIV10179.1"/>
    </source>
</evidence>
<evidence type="ECO:0000256" key="3">
    <source>
        <dbReference type="ARBA" id="ARBA00023014"/>
    </source>
</evidence>
<name>A0A2M7BUG5_9BACT</name>
<evidence type="ECO:0000313" key="6">
    <source>
        <dbReference type="Proteomes" id="UP000229894"/>
    </source>
</evidence>
<protein>
    <recommendedName>
        <fullName evidence="4">4Fe-4S ferredoxin-type domain-containing protein</fullName>
    </recommendedName>
</protein>
<dbReference type="InterPro" id="IPR002586">
    <property type="entry name" value="CobQ/CobB/MinD/ParA_Nub-bd_dom"/>
</dbReference>
<dbReference type="SUPFAM" id="SSF54862">
    <property type="entry name" value="4Fe-4S ferredoxins"/>
    <property type="match status" value="1"/>
</dbReference>
<dbReference type="Pfam" id="PF01656">
    <property type="entry name" value="CbiA"/>
    <property type="match status" value="1"/>
</dbReference>
<dbReference type="Proteomes" id="UP000229894">
    <property type="component" value="Unassembled WGS sequence"/>
</dbReference>
<dbReference type="EMBL" id="PEUX01000038">
    <property type="protein sequence ID" value="PIV10179.1"/>
    <property type="molecule type" value="Genomic_DNA"/>
</dbReference>
<dbReference type="GO" id="GO:0051536">
    <property type="term" value="F:iron-sulfur cluster binding"/>
    <property type="evidence" value="ECO:0007669"/>
    <property type="project" value="UniProtKB-KW"/>
</dbReference>
<keyword evidence="2" id="KW-0408">Iron</keyword>
<dbReference type="SUPFAM" id="SSF52540">
    <property type="entry name" value="P-loop containing nucleoside triphosphate hydrolases"/>
    <property type="match status" value="1"/>
</dbReference>
<keyword evidence="1" id="KW-0479">Metal-binding</keyword>
<gene>
    <name evidence="5" type="ORF">COS49_01825</name>
</gene>
<dbReference type="PANTHER" id="PTHR43534">
    <property type="entry name" value="MIND SUPERFAMILY P-LOOP ATPASE CONTAINING AN INSERTED FERREDOXIN DOMAIN"/>
    <property type="match status" value="1"/>
</dbReference>